<keyword evidence="3" id="KW-1185">Reference proteome</keyword>
<evidence type="ECO:0000259" key="1">
    <source>
        <dbReference type="PROSITE" id="PS50181"/>
    </source>
</evidence>
<dbReference type="InterPro" id="IPR050942">
    <property type="entry name" value="F-box_BR-signaling"/>
</dbReference>
<dbReference type="InterPro" id="IPR036047">
    <property type="entry name" value="F-box-like_dom_sf"/>
</dbReference>
<comment type="caution">
    <text evidence="2">The sequence shown here is derived from an EMBL/GenBank/DDBJ whole genome shotgun (WGS) entry which is preliminary data.</text>
</comment>
<accession>A0AAD6A472</accession>
<evidence type="ECO:0000313" key="2">
    <source>
        <dbReference type="EMBL" id="KAJ3709310.1"/>
    </source>
</evidence>
<dbReference type="Proteomes" id="UP001210211">
    <property type="component" value="Unassembled WGS sequence"/>
</dbReference>
<feature type="domain" description="F-box" evidence="1">
    <location>
        <begin position="29"/>
        <end position="76"/>
    </location>
</feature>
<dbReference type="PANTHER" id="PTHR44259">
    <property type="entry name" value="OS07G0183000 PROTEIN-RELATED"/>
    <property type="match status" value="1"/>
</dbReference>
<organism evidence="2 3">
    <name type="scientific">Rhynchospora tenuis</name>
    <dbReference type="NCBI Taxonomy" id="198213"/>
    <lineage>
        <taxon>Eukaryota</taxon>
        <taxon>Viridiplantae</taxon>
        <taxon>Streptophyta</taxon>
        <taxon>Embryophyta</taxon>
        <taxon>Tracheophyta</taxon>
        <taxon>Spermatophyta</taxon>
        <taxon>Magnoliopsida</taxon>
        <taxon>Liliopsida</taxon>
        <taxon>Poales</taxon>
        <taxon>Cyperaceae</taxon>
        <taxon>Cyperoideae</taxon>
        <taxon>Rhynchosporeae</taxon>
        <taxon>Rhynchospora</taxon>
    </lineage>
</organism>
<gene>
    <name evidence="2" type="ORF">LUZ61_013015</name>
</gene>
<sequence length="388" mass="44187">MMMRLISCLFGNTVETDQALSVVSQIETFSSWANLPPDLLRSIVDRLDDVDSIRLFTVCTSWASIIRPDLPSFAPFRRNDPIPLLLLFAQNSNTDPNCTDLNFYNLATATSYSVPVSIPFHCFYHWLGHKNGWLVTLGAELQVHLIKPLTGAHILLPSKGLSCDYARKIVLCQTPDRTNNEFLAVSLNKFGRLDIAITGAKSWITMSVFPFLDAIGYKGKIYAISSNNLTCWSVRGSSFRHERVIHLRLGRKVYSWTKYLLEWRGELLVLITDKEPWFRLGGHRLTKVKLYKINLKNRGSRLSRVRSLGDDALFLGTNNSYAVSTSGVDNVRGNCIYFADVLSHPIRYSFKPNFAFGVFDLHKKTYQYETCQGHTSPYWPPPIWFKPC</sequence>
<dbReference type="AlphaFoldDB" id="A0AAD6A472"/>
<reference evidence="2 3" key="1">
    <citation type="journal article" date="2022" name="Cell">
        <title>Repeat-based holocentromeres influence genome architecture and karyotype evolution.</title>
        <authorList>
            <person name="Hofstatter P.G."/>
            <person name="Thangavel G."/>
            <person name="Lux T."/>
            <person name="Neumann P."/>
            <person name="Vondrak T."/>
            <person name="Novak P."/>
            <person name="Zhang M."/>
            <person name="Costa L."/>
            <person name="Castellani M."/>
            <person name="Scott A."/>
            <person name="Toegelov H."/>
            <person name="Fuchs J."/>
            <person name="Mata-Sucre Y."/>
            <person name="Dias Y."/>
            <person name="Vanzela A.L.L."/>
            <person name="Huettel B."/>
            <person name="Almeida C.C.S."/>
            <person name="Simkova H."/>
            <person name="Souza G."/>
            <person name="Pedrosa-Harand A."/>
            <person name="Macas J."/>
            <person name="Mayer K.F.X."/>
            <person name="Houben A."/>
            <person name="Marques A."/>
        </authorList>
    </citation>
    <scope>NUCLEOTIDE SEQUENCE [LARGE SCALE GENOMIC DNA]</scope>
    <source>
        <strain evidence="2">RhyTen1mFocal</strain>
    </source>
</reference>
<proteinExistence type="predicted"/>
<name>A0AAD6A472_9POAL</name>
<dbReference type="Pfam" id="PF03478">
    <property type="entry name" value="Beta-prop_KIB1-4"/>
    <property type="match status" value="1"/>
</dbReference>
<dbReference type="PROSITE" id="PS50181">
    <property type="entry name" value="FBOX"/>
    <property type="match status" value="1"/>
</dbReference>
<protein>
    <recommendedName>
        <fullName evidence="1">F-box domain-containing protein</fullName>
    </recommendedName>
</protein>
<dbReference type="Gene3D" id="1.20.1280.50">
    <property type="match status" value="1"/>
</dbReference>
<dbReference type="PANTHER" id="PTHR44259:SF114">
    <property type="entry name" value="OS06G0707300 PROTEIN"/>
    <property type="match status" value="1"/>
</dbReference>
<evidence type="ECO:0000313" key="3">
    <source>
        <dbReference type="Proteomes" id="UP001210211"/>
    </source>
</evidence>
<dbReference type="InterPro" id="IPR005174">
    <property type="entry name" value="KIB1-4_b-propeller"/>
</dbReference>
<dbReference type="InterPro" id="IPR001810">
    <property type="entry name" value="F-box_dom"/>
</dbReference>
<dbReference type="SUPFAM" id="SSF81383">
    <property type="entry name" value="F-box domain"/>
    <property type="match status" value="1"/>
</dbReference>
<dbReference type="EMBL" id="JAMRDG010000001">
    <property type="protein sequence ID" value="KAJ3709310.1"/>
    <property type="molecule type" value="Genomic_DNA"/>
</dbReference>
<dbReference type="Pfam" id="PF00646">
    <property type="entry name" value="F-box"/>
    <property type="match status" value="1"/>
</dbReference>